<feature type="compositionally biased region" description="Basic and acidic residues" evidence="1">
    <location>
        <begin position="311"/>
        <end position="323"/>
    </location>
</feature>
<feature type="signal peptide" evidence="2">
    <location>
        <begin position="1"/>
        <end position="25"/>
    </location>
</feature>
<comment type="caution">
    <text evidence="3">The sequence shown here is derived from an EMBL/GenBank/DDBJ whole genome shotgun (WGS) entry which is preliminary data.</text>
</comment>
<protein>
    <submittedName>
        <fullName evidence="3">Uncharacterized protein</fullName>
    </submittedName>
</protein>
<evidence type="ECO:0000313" key="4">
    <source>
        <dbReference type="Proteomes" id="UP000693970"/>
    </source>
</evidence>
<feature type="compositionally biased region" description="Polar residues" evidence="1">
    <location>
        <begin position="29"/>
        <end position="42"/>
    </location>
</feature>
<feature type="compositionally biased region" description="Gly residues" evidence="1">
    <location>
        <begin position="115"/>
        <end position="124"/>
    </location>
</feature>
<organism evidence="3 4">
    <name type="scientific">Nitzschia inconspicua</name>
    <dbReference type="NCBI Taxonomy" id="303405"/>
    <lineage>
        <taxon>Eukaryota</taxon>
        <taxon>Sar</taxon>
        <taxon>Stramenopiles</taxon>
        <taxon>Ochrophyta</taxon>
        <taxon>Bacillariophyta</taxon>
        <taxon>Bacillariophyceae</taxon>
        <taxon>Bacillariophycidae</taxon>
        <taxon>Bacillariales</taxon>
        <taxon>Bacillariaceae</taxon>
        <taxon>Nitzschia</taxon>
    </lineage>
</organism>
<proteinExistence type="predicted"/>
<feature type="compositionally biased region" description="Acidic residues" evidence="1">
    <location>
        <begin position="234"/>
        <end position="243"/>
    </location>
</feature>
<evidence type="ECO:0000256" key="1">
    <source>
        <dbReference type="SAM" id="MobiDB-lite"/>
    </source>
</evidence>
<dbReference type="EMBL" id="JAGRRH010000010">
    <property type="protein sequence ID" value="KAG7362866.1"/>
    <property type="molecule type" value="Genomic_DNA"/>
</dbReference>
<feature type="chain" id="PRO_5039904438" evidence="2">
    <location>
        <begin position="26"/>
        <end position="334"/>
    </location>
</feature>
<feature type="compositionally biased region" description="Low complexity" evidence="1">
    <location>
        <begin position="292"/>
        <end position="304"/>
    </location>
</feature>
<keyword evidence="2" id="KW-0732">Signal</keyword>
<evidence type="ECO:0000313" key="3">
    <source>
        <dbReference type="EMBL" id="KAG7362866.1"/>
    </source>
</evidence>
<feature type="compositionally biased region" description="Pro residues" evidence="1">
    <location>
        <begin position="253"/>
        <end position="270"/>
    </location>
</feature>
<feature type="region of interest" description="Disordered" evidence="1">
    <location>
        <begin position="229"/>
        <end position="334"/>
    </location>
</feature>
<name>A0A9K3LLX6_9STRA</name>
<dbReference type="Proteomes" id="UP000693970">
    <property type="component" value="Unassembled WGS sequence"/>
</dbReference>
<feature type="region of interest" description="Disordered" evidence="1">
    <location>
        <begin position="29"/>
        <end position="56"/>
    </location>
</feature>
<evidence type="ECO:0000256" key="2">
    <source>
        <dbReference type="SAM" id="SignalP"/>
    </source>
</evidence>
<reference evidence="3" key="1">
    <citation type="journal article" date="2021" name="Sci. Rep.">
        <title>Diploid genomic architecture of Nitzschia inconspicua, an elite biomass production diatom.</title>
        <authorList>
            <person name="Oliver A."/>
            <person name="Podell S."/>
            <person name="Pinowska A."/>
            <person name="Traller J.C."/>
            <person name="Smith S.R."/>
            <person name="McClure R."/>
            <person name="Beliaev A."/>
            <person name="Bohutskyi P."/>
            <person name="Hill E.A."/>
            <person name="Rabines A."/>
            <person name="Zheng H."/>
            <person name="Allen L.Z."/>
            <person name="Kuo A."/>
            <person name="Grigoriev I.V."/>
            <person name="Allen A.E."/>
            <person name="Hazlebeck D."/>
            <person name="Allen E.E."/>
        </authorList>
    </citation>
    <scope>NUCLEOTIDE SEQUENCE</scope>
    <source>
        <strain evidence="3">Hildebrandi</strain>
    </source>
</reference>
<reference evidence="3" key="2">
    <citation type="submission" date="2021-04" db="EMBL/GenBank/DDBJ databases">
        <authorList>
            <person name="Podell S."/>
        </authorList>
    </citation>
    <scope>NUCLEOTIDE SEQUENCE</scope>
    <source>
        <strain evidence="3">Hildebrandi</strain>
    </source>
</reference>
<sequence length="334" mass="34886">MTMKQNKNVVGLFVSILVLLGAATGSMTQGTPLRGVSSANEATEQETESIHGEFVAPDDTGRKLFLTFAGKKSKSSGKKVSDCHGSDGYSDGSGYDYWYDDEDHGGLDGKKAGGKEGSGGGDASGGKKGDGLGTSGDDDDGSGSKKSGSNIGDDDDSLGGKKGETSLKCVKYGKKGKFAKEGLHHKKAKEAKYVAGAIGDIMGDEIPGEVLFESSDDIEAIEISNDFRALQSENGDDDDDDSYCLEHETFTPVPSPTVPPVEPPIQPPVFSPVVSPVALTISSPPEDPPTNAPTKTPTKTPTKAPVEDDAPDRVTEVFEHSISNDDPPPTFSPL</sequence>
<feature type="region of interest" description="Disordered" evidence="1">
    <location>
        <begin position="108"/>
        <end position="164"/>
    </location>
</feature>
<keyword evidence="4" id="KW-1185">Reference proteome</keyword>
<accession>A0A9K3LLX6</accession>
<dbReference type="AlphaFoldDB" id="A0A9K3LLX6"/>
<gene>
    <name evidence="3" type="ORF">IV203_026226</name>
</gene>